<comment type="subcellular location">
    <subcellularLocation>
        <location evidence="1 9">Cell inner membrane</location>
        <topology evidence="1 9">Single-pass membrane protein</topology>
    </subcellularLocation>
</comment>
<keyword evidence="3 9" id="KW-0813">Transport</keyword>
<keyword evidence="4 9" id="KW-1003">Cell membrane</keyword>
<dbReference type="EMBL" id="MZXV01000075">
    <property type="protein sequence ID" value="PZV34308.1"/>
    <property type="molecule type" value="Genomic_DNA"/>
</dbReference>
<feature type="transmembrane region" description="Helical" evidence="9">
    <location>
        <begin position="29"/>
        <end position="49"/>
    </location>
</feature>
<reference evidence="14" key="1">
    <citation type="submission" date="2017-03" db="EMBL/GenBank/DDBJ databases">
        <authorList>
            <person name="Safronova V.I."/>
            <person name="Sazanova A.L."/>
            <person name="Chirak E.R."/>
        </authorList>
    </citation>
    <scope>NUCLEOTIDE SEQUENCE [LARGE SCALE GENOMIC DNA]</scope>
    <source>
        <strain evidence="14">Ach-343</strain>
    </source>
</reference>
<dbReference type="Gene3D" id="2.40.30.170">
    <property type="match status" value="1"/>
</dbReference>
<evidence type="ECO:0000256" key="4">
    <source>
        <dbReference type="ARBA" id="ARBA00022475"/>
    </source>
</evidence>
<evidence type="ECO:0000256" key="2">
    <source>
        <dbReference type="ARBA" id="ARBA00009477"/>
    </source>
</evidence>
<evidence type="ECO:0000259" key="12">
    <source>
        <dbReference type="Pfam" id="PF26002"/>
    </source>
</evidence>
<dbReference type="Pfam" id="PF26002">
    <property type="entry name" value="Beta-barrel_AprE"/>
    <property type="match status" value="1"/>
</dbReference>
<dbReference type="AlphaFoldDB" id="A0A2W7BXT7"/>
<keyword evidence="10" id="KW-0175">Coiled coil</keyword>
<evidence type="ECO:0000256" key="7">
    <source>
        <dbReference type="ARBA" id="ARBA00022989"/>
    </source>
</evidence>
<evidence type="ECO:0000259" key="11">
    <source>
        <dbReference type="Pfam" id="PF25994"/>
    </source>
</evidence>
<feature type="domain" description="AprE-like long alpha-helical hairpin" evidence="11">
    <location>
        <begin position="106"/>
        <end position="296"/>
    </location>
</feature>
<comment type="caution">
    <text evidence="13">The sequence shown here is derived from an EMBL/GenBank/DDBJ whole genome shotgun (WGS) entry which is preliminary data.</text>
</comment>
<evidence type="ECO:0000256" key="3">
    <source>
        <dbReference type="ARBA" id="ARBA00022448"/>
    </source>
</evidence>
<organism evidence="13 14">
    <name type="scientific">Mesorhizobium kowhaii</name>
    <dbReference type="NCBI Taxonomy" id="1300272"/>
    <lineage>
        <taxon>Bacteria</taxon>
        <taxon>Pseudomonadati</taxon>
        <taxon>Pseudomonadota</taxon>
        <taxon>Alphaproteobacteria</taxon>
        <taxon>Hyphomicrobiales</taxon>
        <taxon>Phyllobacteriaceae</taxon>
        <taxon>Mesorhizobium</taxon>
    </lineage>
</organism>
<feature type="domain" description="AprE-like beta-barrel" evidence="12">
    <location>
        <begin position="338"/>
        <end position="427"/>
    </location>
</feature>
<dbReference type="OrthoDB" id="9810980at2"/>
<name>A0A2W7BXT7_9HYPH</name>
<dbReference type="InterPro" id="IPR010129">
    <property type="entry name" value="T1SS_HlyD"/>
</dbReference>
<dbReference type="InterPro" id="IPR058781">
    <property type="entry name" value="HH_AprE-like"/>
</dbReference>
<evidence type="ECO:0000256" key="1">
    <source>
        <dbReference type="ARBA" id="ARBA00004377"/>
    </source>
</evidence>
<dbReference type="PRINTS" id="PR01490">
    <property type="entry name" value="RTXTOXIND"/>
</dbReference>
<keyword evidence="7 9" id="KW-1133">Transmembrane helix</keyword>
<accession>A0A2W7BXT7</accession>
<proteinExistence type="inferred from homology"/>
<sequence>MQTADMALSHGAALPALQRPPMRHDGVRSTIGSGLVVVAALVGGIGIWAGTTSLAGAVIANGTVVVESNVKKVQEQTGGTVSKILVRNGDKVTAGQVLVRFDDTVARANLGIVGQQLDRARLQMARLEAETIGRDEMIIPDDLSARASDPAMAILIAGENALHQSNMTLLESQKAQLGTRNDQYREQIEGLKAQRAAALEALDLATNDLAIIQDLYAKRFASLDRLTALKTQTIQQKGEAGRLLAAIAEVEGRISENALARIQLDNDFRKSANADLREAEGKEAELVERKQVAIDQLGHMTIKAPQSGVVQELAIHTVGGVVASGETMMLIVPQTDDLVIDAQVPPLRIDDVSLGQAVVIRFSAFDRNTTPECHGTVDRISPDLVKDAANKTAYYEARINITDEAICLKTATRLIPGMPAELHIQTGDRAVWSYLMKPITDQLSRAFRE</sequence>
<feature type="coiled-coil region" evidence="10">
    <location>
        <begin position="167"/>
        <end position="208"/>
    </location>
</feature>
<keyword evidence="8 9" id="KW-0472">Membrane</keyword>
<evidence type="ECO:0000256" key="9">
    <source>
        <dbReference type="RuleBase" id="RU365093"/>
    </source>
</evidence>
<evidence type="ECO:0000256" key="6">
    <source>
        <dbReference type="ARBA" id="ARBA00022692"/>
    </source>
</evidence>
<dbReference type="GO" id="GO:0005886">
    <property type="term" value="C:plasma membrane"/>
    <property type="evidence" value="ECO:0007669"/>
    <property type="project" value="UniProtKB-SubCell"/>
</dbReference>
<dbReference type="GO" id="GO:0015031">
    <property type="term" value="P:protein transport"/>
    <property type="evidence" value="ECO:0007669"/>
    <property type="project" value="InterPro"/>
</dbReference>
<keyword evidence="6 9" id="KW-0812">Transmembrane</keyword>
<dbReference type="Pfam" id="PF25994">
    <property type="entry name" value="HH_AprE"/>
    <property type="match status" value="1"/>
</dbReference>
<comment type="similarity">
    <text evidence="2 9">Belongs to the membrane fusion protein (MFP) (TC 8.A.1) family.</text>
</comment>
<dbReference type="InterPro" id="IPR058982">
    <property type="entry name" value="Beta-barrel_AprE"/>
</dbReference>
<evidence type="ECO:0000256" key="10">
    <source>
        <dbReference type="SAM" id="Coils"/>
    </source>
</evidence>
<dbReference type="Gene3D" id="2.40.50.100">
    <property type="match status" value="1"/>
</dbReference>
<dbReference type="SUPFAM" id="SSF111369">
    <property type="entry name" value="HlyD-like secretion proteins"/>
    <property type="match status" value="1"/>
</dbReference>
<protein>
    <recommendedName>
        <fullName evidence="9">Membrane fusion protein (MFP) family protein</fullName>
    </recommendedName>
</protein>
<evidence type="ECO:0000256" key="8">
    <source>
        <dbReference type="ARBA" id="ARBA00023136"/>
    </source>
</evidence>
<dbReference type="NCBIfam" id="TIGR01843">
    <property type="entry name" value="type_I_hlyD"/>
    <property type="match status" value="1"/>
</dbReference>
<evidence type="ECO:0000256" key="5">
    <source>
        <dbReference type="ARBA" id="ARBA00022519"/>
    </source>
</evidence>
<dbReference type="InterPro" id="IPR050739">
    <property type="entry name" value="MFP"/>
</dbReference>
<dbReference type="PANTHER" id="PTHR30386:SF17">
    <property type="entry name" value="ALKALINE PROTEASE SECRETION PROTEIN APRE"/>
    <property type="match status" value="1"/>
</dbReference>
<gene>
    <name evidence="13" type="ORF">B5V02_32680</name>
</gene>
<evidence type="ECO:0000313" key="14">
    <source>
        <dbReference type="Proteomes" id="UP000248616"/>
    </source>
</evidence>
<dbReference type="Proteomes" id="UP000248616">
    <property type="component" value="Unassembled WGS sequence"/>
</dbReference>
<evidence type="ECO:0000313" key="13">
    <source>
        <dbReference type="EMBL" id="PZV34308.1"/>
    </source>
</evidence>
<keyword evidence="14" id="KW-1185">Reference proteome</keyword>
<keyword evidence="5 9" id="KW-0997">Cell inner membrane</keyword>
<dbReference type="PANTHER" id="PTHR30386">
    <property type="entry name" value="MEMBRANE FUSION SUBUNIT OF EMRAB-TOLC MULTIDRUG EFFLUX PUMP"/>
    <property type="match status" value="1"/>
</dbReference>